<protein>
    <submittedName>
        <fullName evidence="5">Glycosyltransferase</fullName>
    </submittedName>
</protein>
<name>A0A4R0T7A4_BIFLL</name>
<organism evidence="5 6">
    <name type="scientific">Bifidobacterium longum subsp. longum</name>
    <dbReference type="NCBI Taxonomy" id="1679"/>
    <lineage>
        <taxon>Bacteria</taxon>
        <taxon>Bacillati</taxon>
        <taxon>Actinomycetota</taxon>
        <taxon>Actinomycetes</taxon>
        <taxon>Bifidobacteriales</taxon>
        <taxon>Bifidobacteriaceae</taxon>
        <taxon>Bifidobacterium</taxon>
    </lineage>
</organism>
<dbReference type="InterPro" id="IPR050194">
    <property type="entry name" value="Glycosyltransferase_grp1"/>
</dbReference>
<dbReference type="InterPro" id="IPR001296">
    <property type="entry name" value="Glyco_trans_1"/>
</dbReference>
<sequence length="400" mass="45116">MKILAIHNFHRSGSASGDDQVFKSETSMLEEHGHEVIRYTVSNDEFDKADAAGKLAATFGMLWSFKNYRAVISLIREHHPDLVHVHTFFPLLSPSILYAAKRMGVPVVATLHDTRFVCPVATSLRDGKICNECGDGHYLRMTRHACFKGSRLQSLLVAGIFKYHRARRSFYKQIDRYICLNDNQIDLLKGIGFDSSKIVKKYNFVPDAQANMAAERVSGLPERYAVFYGRIGAEKGIRVLQRIWNEIDDIPLVVMGGGPLEDDFKAWADKKPNVYFLGYTPHEQCMAIAKAGEFVVFPSIWYEGCSMVEIESESLGLPLIATDLGFSAEAVNDGVNGVKVPLGDMHGWITAIRGLWKEPELCKKMGMNSRRDYEDKYTPENNYQQLLNVYRGIVSSTARR</sequence>
<dbReference type="AlphaFoldDB" id="A0A4R0T7A4"/>
<dbReference type="Proteomes" id="UP000293441">
    <property type="component" value="Unassembled WGS sequence"/>
</dbReference>
<evidence type="ECO:0000313" key="5">
    <source>
        <dbReference type="EMBL" id="TCD95334.1"/>
    </source>
</evidence>
<feature type="domain" description="Glycosyltransferase subfamily 4-like N-terminal" evidence="4">
    <location>
        <begin position="28"/>
        <end position="206"/>
    </location>
</feature>
<comment type="caution">
    <text evidence="5">The sequence shown here is derived from an EMBL/GenBank/DDBJ whole genome shotgun (WGS) entry which is preliminary data.</text>
</comment>
<dbReference type="GO" id="GO:1901137">
    <property type="term" value="P:carbohydrate derivative biosynthetic process"/>
    <property type="evidence" value="ECO:0007669"/>
    <property type="project" value="UniProtKB-ARBA"/>
</dbReference>
<gene>
    <name evidence="5" type="ORF">MCC10015_2064</name>
</gene>
<feature type="domain" description="Glycosyl transferase family 1" evidence="3">
    <location>
        <begin position="221"/>
        <end position="371"/>
    </location>
</feature>
<dbReference type="Gene3D" id="3.40.50.2000">
    <property type="entry name" value="Glycogen Phosphorylase B"/>
    <property type="match status" value="2"/>
</dbReference>
<dbReference type="PANTHER" id="PTHR45947:SF13">
    <property type="entry name" value="TRANSFERASE"/>
    <property type="match status" value="1"/>
</dbReference>
<accession>A0A4R0T7A4</accession>
<dbReference type="RefSeq" id="WP_131212569.1">
    <property type="nucleotide sequence ID" value="NZ_SHPX01000052.1"/>
</dbReference>
<evidence type="ECO:0000259" key="4">
    <source>
        <dbReference type="Pfam" id="PF13439"/>
    </source>
</evidence>
<dbReference type="CDD" id="cd03801">
    <property type="entry name" value="GT4_PimA-like"/>
    <property type="match status" value="1"/>
</dbReference>
<dbReference type="EMBL" id="SHPX01000052">
    <property type="protein sequence ID" value="TCD95334.1"/>
    <property type="molecule type" value="Genomic_DNA"/>
</dbReference>
<evidence type="ECO:0000256" key="1">
    <source>
        <dbReference type="ARBA" id="ARBA00022676"/>
    </source>
</evidence>
<dbReference type="PANTHER" id="PTHR45947">
    <property type="entry name" value="SULFOQUINOVOSYL TRANSFERASE SQD2"/>
    <property type="match status" value="1"/>
</dbReference>
<dbReference type="SUPFAM" id="SSF53756">
    <property type="entry name" value="UDP-Glycosyltransferase/glycogen phosphorylase"/>
    <property type="match status" value="1"/>
</dbReference>
<keyword evidence="2 5" id="KW-0808">Transferase</keyword>
<dbReference type="GO" id="GO:0016757">
    <property type="term" value="F:glycosyltransferase activity"/>
    <property type="evidence" value="ECO:0007669"/>
    <property type="project" value="UniProtKB-KW"/>
</dbReference>
<reference evidence="5 6" key="1">
    <citation type="journal article" date="2018" name="Sci. Rep.">
        <title>Genomic diversity and distribution of Bifidobacterium longum subsp. longum across the human lifespan.</title>
        <authorList>
            <person name="Odamaki T."/>
            <person name="Bottacini F."/>
            <person name="Kato K."/>
            <person name="Mitsuyama E."/>
            <person name="Yoshida K."/>
            <person name="Horigome A."/>
            <person name="Xiao J.Z."/>
            <person name="van Sinderen D."/>
        </authorList>
    </citation>
    <scope>NUCLEOTIDE SEQUENCE [LARGE SCALE GENOMIC DNA]</scope>
    <source>
        <strain evidence="5 6">MCC10015</strain>
    </source>
</reference>
<proteinExistence type="predicted"/>
<keyword evidence="1" id="KW-0328">Glycosyltransferase</keyword>
<evidence type="ECO:0000313" key="6">
    <source>
        <dbReference type="Proteomes" id="UP000293441"/>
    </source>
</evidence>
<dbReference type="InterPro" id="IPR028098">
    <property type="entry name" value="Glyco_trans_4-like_N"/>
</dbReference>
<evidence type="ECO:0000259" key="3">
    <source>
        <dbReference type="Pfam" id="PF00534"/>
    </source>
</evidence>
<dbReference type="Pfam" id="PF13439">
    <property type="entry name" value="Glyco_transf_4"/>
    <property type="match status" value="1"/>
</dbReference>
<dbReference type="Pfam" id="PF00534">
    <property type="entry name" value="Glycos_transf_1"/>
    <property type="match status" value="1"/>
</dbReference>
<evidence type="ECO:0000256" key="2">
    <source>
        <dbReference type="ARBA" id="ARBA00022679"/>
    </source>
</evidence>